<dbReference type="AlphaFoldDB" id="A0A149VGV2"/>
<accession>A0A149VGV2</accession>
<organism evidence="1 2">
    <name type="scientific">Acetobacter malorum</name>
    <dbReference type="NCBI Taxonomy" id="178901"/>
    <lineage>
        <taxon>Bacteria</taxon>
        <taxon>Pseudomonadati</taxon>
        <taxon>Pseudomonadota</taxon>
        <taxon>Alphaproteobacteria</taxon>
        <taxon>Acetobacterales</taxon>
        <taxon>Acetobacteraceae</taxon>
        <taxon>Acetobacter</taxon>
    </lineage>
</organism>
<comment type="caution">
    <text evidence="1">The sequence shown here is derived from an EMBL/GenBank/DDBJ whole genome shotgun (WGS) entry which is preliminary data.</text>
</comment>
<evidence type="ECO:0000313" key="1">
    <source>
        <dbReference type="EMBL" id="KXV79406.1"/>
    </source>
</evidence>
<protein>
    <submittedName>
        <fullName evidence="1">Uncharacterized protein</fullName>
    </submittedName>
</protein>
<name>A0A149VGV2_9PROT</name>
<dbReference type="EMBL" id="LHZZ01000303">
    <property type="protein sequence ID" value="KXV79406.1"/>
    <property type="molecule type" value="Genomic_DNA"/>
</dbReference>
<reference evidence="1 2" key="1">
    <citation type="submission" date="2015-06" db="EMBL/GenBank/DDBJ databases">
        <title>Improved classification and identification of acetic acid bacteria using matrix-assisted laser desorption/ionization time-of-flight mass spectrometry; Gluconobacter nephelii and Gluconobacter uchimurae are later heterotypic synonyms of Gluconobacter japonicus and Gluconobacter oxydans, respectively.</title>
        <authorList>
            <person name="Li L."/>
            <person name="Cleenwerck I."/>
            <person name="De Vuyst L."/>
            <person name="Vandamme P."/>
        </authorList>
    </citation>
    <scope>NUCLEOTIDE SEQUENCE [LARGE SCALE GENOMIC DNA]</scope>
    <source>
        <strain evidence="1 2">LMG 1604</strain>
    </source>
</reference>
<dbReference type="Proteomes" id="UP000075538">
    <property type="component" value="Unassembled WGS sequence"/>
</dbReference>
<evidence type="ECO:0000313" key="2">
    <source>
        <dbReference type="Proteomes" id="UP000075538"/>
    </source>
</evidence>
<sequence length="76" mass="8928">MLIYEEMVRKFLQLNHPVSNSRFSDDMTWPLRIDFDLLTYLPDIDTKLLYISCCTPQLTHDGLMGQDTPRITNQHA</sequence>
<gene>
    <name evidence="1" type="ORF">AD953_02310</name>
</gene>
<feature type="non-terminal residue" evidence="1">
    <location>
        <position position="76"/>
    </location>
</feature>
<proteinExistence type="predicted"/>